<dbReference type="InterPro" id="IPR018545">
    <property type="entry name" value="Btz_dom"/>
</dbReference>
<feature type="compositionally biased region" description="Polar residues" evidence="13">
    <location>
        <begin position="196"/>
        <end position="206"/>
    </location>
</feature>
<name>A0ABD0KFV1_9CAEN</name>
<feature type="region of interest" description="Disordered" evidence="13">
    <location>
        <begin position="146"/>
        <end position="241"/>
    </location>
</feature>
<dbReference type="EMBL" id="JACVVK020000185">
    <property type="protein sequence ID" value="KAK7486030.1"/>
    <property type="molecule type" value="Genomic_DNA"/>
</dbReference>
<feature type="compositionally biased region" description="Polar residues" evidence="13">
    <location>
        <begin position="221"/>
        <end position="232"/>
    </location>
</feature>
<dbReference type="GO" id="GO:0006417">
    <property type="term" value="P:regulation of translation"/>
    <property type="evidence" value="ECO:0007669"/>
    <property type="project" value="UniProtKB-KW"/>
</dbReference>
<evidence type="ECO:0000313" key="15">
    <source>
        <dbReference type="EMBL" id="KAK7486030.1"/>
    </source>
</evidence>
<proteinExistence type="inferred from homology"/>
<feature type="compositionally biased region" description="Basic residues" evidence="13">
    <location>
        <begin position="530"/>
        <end position="560"/>
    </location>
</feature>
<organism evidence="15 16">
    <name type="scientific">Batillaria attramentaria</name>
    <dbReference type="NCBI Taxonomy" id="370345"/>
    <lineage>
        <taxon>Eukaryota</taxon>
        <taxon>Metazoa</taxon>
        <taxon>Spiralia</taxon>
        <taxon>Lophotrochozoa</taxon>
        <taxon>Mollusca</taxon>
        <taxon>Gastropoda</taxon>
        <taxon>Caenogastropoda</taxon>
        <taxon>Sorbeoconcha</taxon>
        <taxon>Cerithioidea</taxon>
        <taxon>Batillariidae</taxon>
        <taxon>Batillaria</taxon>
    </lineage>
</organism>
<feature type="region of interest" description="Disordered" evidence="13">
    <location>
        <begin position="336"/>
        <end position="489"/>
    </location>
</feature>
<dbReference type="GO" id="GO:0006397">
    <property type="term" value="P:mRNA processing"/>
    <property type="evidence" value="ECO:0007669"/>
    <property type="project" value="UniProtKB-KW"/>
</dbReference>
<comment type="caution">
    <text evidence="15">The sequence shown here is derived from an EMBL/GenBank/DDBJ whole genome shotgun (WGS) entry which is preliminary data.</text>
</comment>
<reference evidence="15 16" key="1">
    <citation type="journal article" date="2023" name="Sci. Data">
        <title>Genome assembly of the Korean intertidal mud-creeper Batillaria attramentaria.</title>
        <authorList>
            <person name="Patra A.K."/>
            <person name="Ho P.T."/>
            <person name="Jun S."/>
            <person name="Lee S.J."/>
            <person name="Kim Y."/>
            <person name="Won Y.J."/>
        </authorList>
    </citation>
    <scope>NUCLEOTIDE SEQUENCE [LARGE SCALE GENOMIC DNA]</scope>
    <source>
        <strain evidence="15">Wonlab-2016</strain>
    </source>
</reference>
<evidence type="ECO:0000256" key="3">
    <source>
        <dbReference type="ARBA" id="ARBA00009548"/>
    </source>
</evidence>
<sequence length="618" mass="70363">HLISECRSWYQRVASILSTIPHEVVVTRVTDLDAPMVALVDQGAGLYIEHFRSATTRTVAGMKAVADTAATPEVEAGVAATAEVGGAVTAGHLAEAIAVLDTTVAQPLQEEVTGQGHHLQGLRAVGLGGPPSTTALAYLVRRDPIQSLHEGSKSPDRGLPLKKKPRHAHSPSDDRRSPVRRRVGSEDRDRSPPVEISSQETITSNYADHRGDRSGHRSQDYRQASPQPSSSKKTVRDKGKQLIARNRLHDIFSLITRDKSFTLDEDISIAIQRNPYAEPSEESTVRKVFDEELFTMIRSHSEGQRQIFDREELKAFGHDSNLADDPDFERRVIRLKPGKSSQEFESSSSSVQRFRSTHKITRMIERDSGRSRSKSPPRRREQEVRLKLVPDPRYEARYADMQKKDGSSSRKLDPADLRHELRGSATTSAATSSSKSLGDLRSRLDKRDERPWLSMKDDSRDVKADSRRDTDAPDYSRRKDKHQYDKEPSFADKYQYAEWMDKPEMIPKNPSYFEHDNRDELRDSRDRGRGRGRARGFRGRFMYRRPYRPFRGRGTFRGRGRGSSDRYSPPPHSSHSRSRYDDVKRLEGEWKHDKFAELEGDTKPHREDDQHPHSTSER</sequence>
<evidence type="ECO:0000256" key="2">
    <source>
        <dbReference type="ARBA" id="ARBA00004496"/>
    </source>
</evidence>
<comment type="similarity">
    <text evidence="3">Belongs to the CASC3 family.</text>
</comment>
<evidence type="ECO:0000256" key="8">
    <source>
        <dbReference type="ARBA" id="ARBA00022845"/>
    </source>
</evidence>
<feature type="compositionally biased region" description="Basic residues" evidence="13">
    <location>
        <begin position="160"/>
        <end position="169"/>
    </location>
</feature>
<dbReference type="GO" id="GO:0000184">
    <property type="term" value="P:nuclear-transcribed mRNA catabolic process, nonsense-mediated decay"/>
    <property type="evidence" value="ECO:0007669"/>
    <property type="project" value="UniProtKB-KW"/>
</dbReference>
<dbReference type="GO" id="GO:0005634">
    <property type="term" value="C:nucleus"/>
    <property type="evidence" value="ECO:0007669"/>
    <property type="project" value="UniProtKB-SubCell"/>
</dbReference>
<keyword evidence="16" id="KW-1185">Reference proteome</keyword>
<feature type="compositionally biased region" description="Basic and acidic residues" evidence="13">
    <location>
        <begin position="170"/>
        <end position="192"/>
    </location>
</feature>
<evidence type="ECO:0000259" key="14">
    <source>
        <dbReference type="Pfam" id="PF09405"/>
    </source>
</evidence>
<dbReference type="Proteomes" id="UP001519460">
    <property type="component" value="Unassembled WGS sequence"/>
</dbReference>
<evidence type="ECO:0000256" key="11">
    <source>
        <dbReference type="ARBA" id="ARBA00023187"/>
    </source>
</evidence>
<feature type="compositionally biased region" description="Basic and acidic residues" evidence="13">
    <location>
        <begin position="438"/>
        <end position="489"/>
    </location>
</feature>
<dbReference type="GO" id="GO:0003723">
    <property type="term" value="F:RNA binding"/>
    <property type="evidence" value="ECO:0007669"/>
    <property type="project" value="UniProtKB-KW"/>
</dbReference>
<evidence type="ECO:0000256" key="5">
    <source>
        <dbReference type="ARBA" id="ARBA00022490"/>
    </source>
</evidence>
<keyword evidence="6" id="KW-0507">mRNA processing</keyword>
<feature type="compositionally biased region" description="Low complexity" evidence="13">
    <location>
        <begin position="424"/>
        <end position="434"/>
    </location>
</feature>
<keyword evidence="11" id="KW-0508">mRNA splicing</keyword>
<evidence type="ECO:0000256" key="12">
    <source>
        <dbReference type="ARBA" id="ARBA00023242"/>
    </source>
</evidence>
<keyword evidence="10" id="KW-0866">Nonsense-mediated mRNA decay</keyword>
<dbReference type="GO" id="GO:0005737">
    <property type="term" value="C:cytoplasm"/>
    <property type="evidence" value="ECO:0007669"/>
    <property type="project" value="UniProtKB-SubCell"/>
</dbReference>
<feature type="compositionally biased region" description="Low complexity" evidence="13">
    <location>
        <begin position="340"/>
        <end position="354"/>
    </location>
</feature>
<feature type="compositionally biased region" description="Basic and acidic residues" evidence="13">
    <location>
        <begin position="378"/>
        <end position="422"/>
    </location>
</feature>
<feature type="non-terminal residue" evidence="15">
    <location>
        <position position="1"/>
    </location>
</feature>
<protein>
    <recommendedName>
        <fullName evidence="14">Btz domain-containing protein</fullName>
    </recommendedName>
</protein>
<keyword evidence="9" id="KW-0694">RNA-binding</keyword>
<keyword evidence="5" id="KW-0963">Cytoplasm</keyword>
<keyword evidence="4" id="KW-0813">Transport</keyword>
<evidence type="ECO:0000256" key="7">
    <source>
        <dbReference type="ARBA" id="ARBA00022816"/>
    </source>
</evidence>
<feature type="compositionally biased region" description="Basic and acidic residues" evidence="13">
    <location>
        <begin position="207"/>
        <end position="220"/>
    </location>
</feature>
<feature type="compositionally biased region" description="Basic and acidic residues" evidence="13">
    <location>
        <begin position="513"/>
        <end position="529"/>
    </location>
</feature>
<keyword evidence="7" id="KW-0509">mRNA transport</keyword>
<feature type="region of interest" description="Disordered" evidence="13">
    <location>
        <begin position="594"/>
        <end position="618"/>
    </location>
</feature>
<keyword evidence="12" id="KW-0539">Nucleus</keyword>
<evidence type="ECO:0000313" key="16">
    <source>
        <dbReference type="Proteomes" id="UP001519460"/>
    </source>
</evidence>
<dbReference type="AlphaFoldDB" id="A0ABD0KFV1"/>
<dbReference type="GO" id="GO:0051028">
    <property type="term" value="P:mRNA transport"/>
    <property type="evidence" value="ECO:0007669"/>
    <property type="project" value="UniProtKB-KW"/>
</dbReference>
<evidence type="ECO:0000256" key="6">
    <source>
        <dbReference type="ARBA" id="ARBA00022664"/>
    </source>
</evidence>
<feature type="region of interest" description="Disordered" evidence="13">
    <location>
        <begin position="505"/>
        <end position="582"/>
    </location>
</feature>
<dbReference type="Pfam" id="PF09405">
    <property type="entry name" value="Btz"/>
    <property type="match status" value="1"/>
</dbReference>
<evidence type="ECO:0000256" key="10">
    <source>
        <dbReference type="ARBA" id="ARBA00023161"/>
    </source>
</evidence>
<evidence type="ECO:0000256" key="13">
    <source>
        <dbReference type="SAM" id="MobiDB-lite"/>
    </source>
</evidence>
<dbReference type="GO" id="GO:0008380">
    <property type="term" value="P:RNA splicing"/>
    <property type="evidence" value="ECO:0007669"/>
    <property type="project" value="UniProtKB-KW"/>
</dbReference>
<feature type="compositionally biased region" description="Basic and acidic residues" evidence="13">
    <location>
        <begin position="146"/>
        <end position="156"/>
    </location>
</feature>
<evidence type="ECO:0000256" key="1">
    <source>
        <dbReference type="ARBA" id="ARBA00004123"/>
    </source>
</evidence>
<evidence type="ECO:0000256" key="4">
    <source>
        <dbReference type="ARBA" id="ARBA00022448"/>
    </source>
</evidence>
<evidence type="ECO:0000256" key="9">
    <source>
        <dbReference type="ARBA" id="ARBA00022884"/>
    </source>
</evidence>
<gene>
    <name evidence="15" type="ORF">BaRGS_00022782</name>
</gene>
<feature type="domain" description="Btz" evidence="14">
    <location>
        <begin position="463"/>
        <end position="614"/>
    </location>
</feature>
<keyword evidence="8" id="KW-0810">Translation regulation</keyword>
<comment type="subcellular location">
    <subcellularLocation>
        <location evidence="2">Cytoplasm</location>
    </subcellularLocation>
    <subcellularLocation>
        <location evidence="1">Nucleus</location>
    </subcellularLocation>
</comment>
<accession>A0ABD0KFV1</accession>